<comment type="caution">
    <text evidence="2">The sequence shown here is derived from an EMBL/GenBank/DDBJ whole genome shotgun (WGS) entry which is preliminary data.</text>
</comment>
<evidence type="ECO:0000313" key="3">
    <source>
        <dbReference type="Proteomes" id="UP001597467"/>
    </source>
</evidence>
<name>A0ABW5K6G1_9FLAO</name>
<dbReference type="RefSeq" id="WP_379905764.1">
    <property type="nucleotide sequence ID" value="NZ_JBHULM010000012.1"/>
</dbReference>
<feature type="transmembrane region" description="Helical" evidence="1">
    <location>
        <begin position="107"/>
        <end position="126"/>
    </location>
</feature>
<keyword evidence="1" id="KW-0812">Transmembrane</keyword>
<feature type="transmembrane region" description="Helical" evidence="1">
    <location>
        <begin position="20"/>
        <end position="38"/>
    </location>
</feature>
<sequence>MNFLQILLINLQRVTIGSAQHVLPIVFAVLFCIVLFRLAKRSTQKQKERIFGLLGVFVSLTIIVFHSYKISLGNYNVSTDLPLFLCSFLALIIPVFTHFIKYWMYEILLFWVIAGTSQGVITSDIAEGFPSLDYFRYWIVHLGLLTIIFYATIVLRMRPKFKSVFKSFLVLQVYMLLVMGINYLLQSNYSYLNRKPESASALDYLGEWPIYLFVVEALLLPFFLLIYSPFYLLKKE</sequence>
<dbReference type="InterPro" id="IPR011737">
    <property type="entry name" value="CHP02206_TP0381"/>
</dbReference>
<evidence type="ECO:0000313" key="2">
    <source>
        <dbReference type="EMBL" id="MFD2543648.1"/>
    </source>
</evidence>
<dbReference type="NCBIfam" id="TIGR02206">
    <property type="entry name" value="intg_mem_TP0381"/>
    <property type="match status" value="1"/>
</dbReference>
<feature type="transmembrane region" description="Helical" evidence="1">
    <location>
        <begin position="81"/>
        <end position="100"/>
    </location>
</feature>
<evidence type="ECO:0000256" key="1">
    <source>
        <dbReference type="SAM" id="Phobius"/>
    </source>
</evidence>
<protein>
    <submittedName>
        <fullName evidence="2">TIGR02206 family membrane protein</fullName>
    </submittedName>
</protein>
<proteinExistence type="predicted"/>
<dbReference type="EMBL" id="JBHULM010000012">
    <property type="protein sequence ID" value="MFD2543648.1"/>
    <property type="molecule type" value="Genomic_DNA"/>
</dbReference>
<feature type="transmembrane region" description="Helical" evidence="1">
    <location>
        <begin position="138"/>
        <end position="155"/>
    </location>
</feature>
<feature type="transmembrane region" description="Helical" evidence="1">
    <location>
        <begin position="167"/>
        <end position="185"/>
    </location>
</feature>
<dbReference type="Proteomes" id="UP001597467">
    <property type="component" value="Unassembled WGS sequence"/>
</dbReference>
<keyword evidence="1" id="KW-0472">Membrane</keyword>
<gene>
    <name evidence="2" type="ORF">ACFSSB_15045</name>
</gene>
<organism evidence="2 3">
    <name type="scientific">Lacinutrix gracilariae</name>
    <dbReference type="NCBI Taxonomy" id="1747198"/>
    <lineage>
        <taxon>Bacteria</taxon>
        <taxon>Pseudomonadati</taxon>
        <taxon>Bacteroidota</taxon>
        <taxon>Flavobacteriia</taxon>
        <taxon>Flavobacteriales</taxon>
        <taxon>Flavobacteriaceae</taxon>
        <taxon>Lacinutrix</taxon>
    </lineage>
</organism>
<feature type="transmembrane region" description="Helical" evidence="1">
    <location>
        <begin position="210"/>
        <end position="233"/>
    </location>
</feature>
<accession>A0ABW5K6G1</accession>
<reference evidence="3" key="1">
    <citation type="journal article" date="2019" name="Int. J. Syst. Evol. Microbiol.">
        <title>The Global Catalogue of Microorganisms (GCM) 10K type strain sequencing project: providing services to taxonomists for standard genome sequencing and annotation.</title>
        <authorList>
            <consortium name="The Broad Institute Genomics Platform"/>
            <consortium name="The Broad Institute Genome Sequencing Center for Infectious Disease"/>
            <person name="Wu L."/>
            <person name="Ma J."/>
        </authorList>
    </citation>
    <scope>NUCLEOTIDE SEQUENCE [LARGE SCALE GENOMIC DNA]</scope>
    <source>
        <strain evidence="3">KCTC 42808</strain>
    </source>
</reference>
<keyword evidence="1" id="KW-1133">Transmembrane helix</keyword>
<feature type="transmembrane region" description="Helical" evidence="1">
    <location>
        <begin position="50"/>
        <end position="69"/>
    </location>
</feature>
<keyword evidence="3" id="KW-1185">Reference proteome</keyword>
<dbReference type="Pfam" id="PF14808">
    <property type="entry name" value="TMEM164"/>
    <property type="match status" value="1"/>
</dbReference>